<proteinExistence type="predicted"/>
<dbReference type="EMBL" id="JBHSHE010000019">
    <property type="protein sequence ID" value="MFC4715506.1"/>
    <property type="molecule type" value="Genomic_DNA"/>
</dbReference>
<gene>
    <name evidence="2" type="ORF">ACFO7V_05065</name>
</gene>
<dbReference type="GeneID" id="303304775"/>
<organism evidence="2 3">
    <name type="scientific">Glutamicibacter bergerei</name>
    <dbReference type="NCBI Taxonomy" id="256702"/>
    <lineage>
        <taxon>Bacteria</taxon>
        <taxon>Bacillati</taxon>
        <taxon>Actinomycetota</taxon>
        <taxon>Actinomycetes</taxon>
        <taxon>Micrococcales</taxon>
        <taxon>Micrococcaceae</taxon>
        <taxon>Glutamicibacter</taxon>
    </lineage>
</organism>
<keyword evidence="1" id="KW-1133">Transmembrane helix</keyword>
<evidence type="ECO:0000256" key="1">
    <source>
        <dbReference type="SAM" id="Phobius"/>
    </source>
</evidence>
<keyword evidence="3" id="KW-1185">Reference proteome</keyword>
<dbReference type="RefSeq" id="WP_188685934.1">
    <property type="nucleotide sequence ID" value="NZ_BAAAVQ010000016.1"/>
</dbReference>
<feature type="transmembrane region" description="Helical" evidence="1">
    <location>
        <begin position="12"/>
        <end position="33"/>
    </location>
</feature>
<name>A0ABV9MI12_9MICC</name>
<accession>A0ABV9MI12</accession>
<sequence length="268" mass="29663">MKRLTGGNVVKVVLAFLFWLFVSFLVLVIGIFAKRKNVIIEGAIYAAAFVSAFAVPSSSPIFGIAAFAGVGSMVASAIRSYFLRDLWLPRRGTVIPVQERARPVVANPSPQYQTPAVIRNPQAPDERSAALTWVSSQAKQNKHRLPNGAYVTILETCQLLDSVIDAENRQPSGDARFEYELDAVSKEYLPSVLQGFLAIPPNMVENTQPNGRTPNDEFVEQLQLLFRQAETLHSTRHSQTSTDLTSTGNFLRERFGHHQQGGFDFGIK</sequence>
<protein>
    <recommendedName>
        <fullName evidence="4">DUF4239 domain-containing protein</fullName>
    </recommendedName>
</protein>
<keyword evidence="1" id="KW-0812">Transmembrane</keyword>
<evidence type="ECO:0000313" key="2">
    <source>
        <dbReference type="EMBL" id="MFC4715506.1"/>
    </source>
</evidence>
<keyword evidence="1" id="KW-0472">Membrane</keyword>
<comment type="caution">
    <text evidence="2">The sequence shown here is derived from an EMBL/GenBank/DDBJ whole genome shotgun (WGS) entry which is preliminary data.</text>
</comment>
<dbReference type="Proteomes" id="UP001595884">
    <property type="component" value="Unassembled WGS sequence"/>
</dbReference>
<feature type="transmembrane region" description="Helical" evidence="1">
    <location>
        <begin position="38"/>
        <end position="55"/>
    </location>
</feature>
<reference evidence="3" key="1">
    <citation type="journal article" date="2019" name="Int. J. Syst. Evol. Microbiol.">
        <title>The Global Catalogue of Microorganisms (GCM) 10K type strain sequencing project: providing services to taxonomists for standard genome sequencing and annotation.</title>
        <authorList>
            <consortium name="The Broad Institute Genomics Platform"/>
            <consortium name="The Broad Institute Genome Sequencing Center for Infectious Disease"/>
            <person name="Wu L."/>
            <person name="Ma J."/>
        </authorList>
    </citation>
    <scope>NUCLEOTIDE SEQUENCE [LARGE SCALE GENOMIC DNA]</scope>
    <source>
        <strain evidence="3">CGMCC 1.12849</strain>
    </source>
</reference>
<evidence type="ECO:0008006" key="4">
    <source>
        <dbReference type="Google" id="ProtNLM"/>
    </source>
</evidence>
<evidence type="ECO:0000313" key="3">
    <source>
        <dbReference type="Proteomes" id="UP001595884"/>
    </source>
</evidence>
<feature type="transmembrane region" description="Helical" evidence="1">
    <location>
        <begin position="61"/>
        <end position="82"/>
    </location>
</feature>